<keyword evidence="2" id="KW-1185">Reference proteome</keyword>
<gene>
    <name evidence="1" type="ORF">NJU99_11465</name>
</gene>
<name>A0ABY5E2W2_9BACT</name>
<dbReference type="Proteomes" id="UP001060012">
    <property type="component" value="Chromosome"/>
</dbReference>
<accession>A0ABY5E2W2</accession>
<dbReference type="RefSeq" id="WP_254576043.1">
    <property type="nucleotide sequence ID" value="NZ_CP100595.1"/>
</dbReference>
<proteinExistence type="predicted"/>
<evidence type="ECO:0000313" key="2">
    <source>
        <dbReference type="Proteomes" id="UP001060012"/>
    </source>
</evidence>
<protein>
    <submittedName>
        <fullName evidence="1">Uncharacterized protein</fullName>
    </submittedName>
</protein>
<organism evidence="1 2">
    <name type="scientific">Arcobacter roscoffensis</name>
    <dbReference type="NCBI Taxonomy" id="2961520"/>
    <lineage>
        <taxon>Bacteria</taxon>
        <taxon>Pseudomonadati</taxon>
        <taxon>Campylobacterota</taxon>
        <taxon>Epsilonproteobacteria</taxon>
        <taxon>Campylobacterales</taxon>
        <taxon>Arcobacteraceae</taxon>
        <taxon>Arcobacter</taxon>
    </lineage>
</organism>
<sequence>MTFIPVSTQLLQAVKSNNAIKVEELILNSDTKRELILEHVLEHGEKSLANLLPRFRSKGLVLNIQSLLNI</sequence>
<evidence type="ECO:0000313" key="1">
    <source>
        <dbReference type="EMBL" id="UTJ05862.1"/>
    </source>
</evidence>
<reference evidence="1" key="1">
    <citation type="submission" date="2022-07" db="EMBL/GenBank/DDBJ databases">
        <title>Arcobacter roscoffensis sp. nov., a marine bacterium isolated from coastal seawater collected from Roscoff, France.</title>
        <authorList>
            <person name="Pascual J."/>
            <person name="Lepeaux C."/>
            <person name="Methner A."/>
            <person name="Overmann J."/>
        </authorList>
    </citation>
    <scope>NUCLEOTIDE SEQUENCE</scope>
    <source>
        <strain evidence="1">ARW1-2F2</strain>
    </source>
</reference>
<dbReference type="EMBL" id="CP100595">
    <property type="protein sequence ID" value="UTJ05862.1"/>
    <property type="molecule type" value="Genomic_DNA"/>
</dbReference>